<dbReference type="InterPro" id="IPR051327">
    <property type="entry name" value="MATE_MepA_subfamily"/>
</dbReference>
<evidence type="ECO:0000256" key="1">
    <source>
        <dbReference type="ARBA" id="ARBA00004651"/>
    </source>
</evidence>
<keyword evidence="4" id="KW-0813">Transport</keyword>
<keyword evidence="8 10" id="KW-0472">Membrane</keyword>
<keyword evidence="9" id="KW-0046">Antibiotic resistance</keyword>
<dbReference type="AlphaFoldDB" id="A0A7X2TNF7"/>
<feature type="transmembrane region" description="Helical" evidence="10">
    <location>
        <begin position="425"/>
        <end position="443"/>
    </location>
</feature>
<feature type="transmembrane region" description="Helical" evidence="10">
    <location>
        <begin position="357"/>
        <end position="374"/>
    </location>
</feature>
<keyword evidence="12" id="KW-1185">Reference proteome</keyword>
<dbReference type="Proteomes" id="UP000466864">
    <property type="component" value="Unassembled WGS sequence"/>
</dbReference>
<comment type="caution">
    <text evidence="11">The sequence shown here is derived from an EMBL/GenBank/DDBJ whole genome shotgun (WGS) entry which is preliminary data.</text>
</comment>
<evidence type="ECO:0000256" key="7">
    <source>
        <dbReference type="ARBA" id="ARBA00022989"/>
    </source>
</evidence>
<dbReference type="CDD" id="cd13143">
    <property type="entry name" value="MATE_MepA_like"/>
    <property type="match status" value="1"/>
</dbReference>
<dbReference type="PANTHER" id="PTHR43823:SF3">
    <property type="entry name" value="MULTIDRUG EXPORT PROTEIN MEPA"/>
    <property type="match status" value="1"/>
</dbReference>
<dbReference type="Pfam" id="PF01554">
    <property type="entry name" value="MatE"/>
    <property type="match status" value="2"/>
</dbReference>
<keyword evidence="7 10" id="KW-1133">Transmembrane helix</keyword>
<dbReference type="InterPro" id="IPR048279">
    <property type="entry name" value="MdtK-like"/>
</dbReference>
<dbReference type="PANTHER" id="PTHR43823">
    <property type="entry name" value="SPORULATION PROTEIN YKVU"/>
    <property type="match status" value="1"/>
</dbReference>
<evidence type="ECO:0000256" key="4">
    <source>
        <dbReference type="ARBA" id="ARBA00022448"/>
    </source>
</evidence>
<gene>
    <name evidence="11" type="ORF">FYJ60_04000</name>
</gene>
<feature type="transmembrane region" description="Helical" evidence="10">
    <location>
        <begin position="386"/>
        <end position="405"/>
    </location>
</feature>
<feature type="transmembrane region" description="Helical" evidence="10">
    <location>
        <begin position="316"/>
        <end position="337"/>
    </location>
</feature>
<feature type="transmembrane region" description="Helical" evidence="10">
    <location>
        <begin position="20"/>
        <end position="40"/>
    </location>
</feature>
<keyword evidence="5" id="KW-1003">Cell membrane</keyword>
<dbReference type="EMBL" id="VUMV01000002">
    <property type="protein sequence ID" value="MST81475.1"/>
    <property type="molecule type" value="Genomic_DNA"/>
</dbReference>
<comment type="similarity">
    <text evidence="2">Belongs to the multi antimicrobial extrusion (MATE) (TC 2.A.66.1) family. MepA subfamily.</text>
</comment>
<accession>A0A7X2TNF7</accession>
<evidence type="ECO:0000256" key="6">
    <source>
        <dbReference type="ARBA" id="ARBA00022692"/>
    </source>
</evidence>
<protein>
    <recommendedName>
        <fullName evidence="3">Multidrug export protein MepA</fullName>
    </recommendedName>
</protein>
<dbReference type="GO" id="GO:0005886">
    <property type="term" value="C:plasma membrane"/>
    <property type="evidence" value="ECO:0007669"/>
    <property type="project" value="UniProtKB-SubCell"/>
</dbReference>
<reference evidence="11 12" key="1">
    <citation type="submission" date="2019-08" db="EMBL/GenBank/DDBJ databases">
        <title>In-depth cultivation of the pig gut microbiome towards novel bacterial diversity and tailored functional studies.</title>
        <authorList>
            <person name="Wylensek D."/>
            <person name="Hitch T.C.A."/>
            <person name="Clavel T."/>
        </authorList>
    </citation>
    <scope>NUCLEOTIDE SEQUENCE [LARGE SCALE GENOMIC DNA]</scope>
    <source>
        <strain evidence="11 12">Oil+RF-744-WCA-WT-13</strain>
    </source>
</reference>
<feature type="transmembrane region" description="Helical" evidence="10">
    <location>
        <begin position="52"/>
        <end position="76"/>
    </location>
</feature>
<dbReference type="NCBIfam" id="TIGR00797">
    <property type="entry name" value="matE"/>
    <property type="match status" value="1"/>
</dbReference>
<organism evidence="11 12">
    <name type="scientific">Bilifractor porci</name>
    <dbReference type="NCBI Taxonomy" id="2606636"/>
    <lineage>
        <taxon>Bacteria</taxon>
        <taxon>Bacillati</taxon>
        <taxon>Bacillota</taxon>
        <taxon>Clostridia</taxon>
        <taxon>Lachnospirales</taxon>
        <taxon>Lachnospiraceae</taxon>
        <taxon>Bilifractor</taxon>
    </lineage>
</organism>
<evidence type="ECO:0000256" key="5">
    <source>
        <dbReference type="ARBA" id="ARBA00022475"/>
    </source>
</evidence>
<keyword evidence="6 10" id="KW-0812">Transmembrane</keyword>
<evidence type="ECO:0000256" key="10">
    <source>
        <dbReference type="SAM" id="Phobius"/>
    </source>
</evidence>
<dbReference type="PIRSF" id="PIRSF006603">
    <property type="entry name" value="DinF"/>
    <property type="match status" value="1"/>
</dbReference>
<feature type="transmembrane region" description="Helical" evidence="10">
    <location>
        <begin position="195"/>
        <end position="215"/>
    </location>
</feature>
<dbReference type="GO" id="GO:0015297">
    <property type="term" value="F:antiporter activity"/>
    <property type="evidence" value="ECO:0007669"/>
    <property type="project" value="InterPro"/>
</dbReference>
<dbReference type="GO" id="GO:0042910">
    <property type="term" value="F:xenobiotic transmembrane transporter activity"/>
    <property type="evidence" value="ECO:0007669"/>
    <property type="project" value="InterPro"/>
</dbReference>
<dbReference type="InterPro" id="IPR045070">
    <property type="entry name" value="MATE_MepA-like"/>
</dbReference>
<evidence type="ECO:0000313" key="12">
    <source>
        <dbReference type="Proteomes" id="UP000466864"/>
    </source>
</evidence>
<comment type="subcellular location">
    <subcellularLocation>
        <location evidence="1">Cell membrane</location>
        <topology evidence="1">Multi-pass membrane protein</topology>
    </subcellularLocation>
</comment>
<evidence type="ECO:0000256" key="3">
    <source>
        <dbReference type="ARBA" id="ARBA00022106"/>
    </source>
</evidence>
<evidence type="ECO:0000256" key="8">
    <source>
        <dbReference type="ARBA" id="ARBA00023136"/>
    </source>
</evidence>
<dbReference type="RefSeq" id="WP_154457280.1">
    <property type="nucleotide sequence ID" value="NZ_VUMV01000002.1"/>
</dbReference>
<evidence type="ECO:0000256" key="9">
    <source>
        <dbReference type="ARBA" id="ARBA00023251"/>
    </source>
</evidence>
<evidence type="ECO:0000313" key="11">
    <source>
        <dbReference type="EMBL" id="MST81475.1"/>
    </source>
</evidence>
<proteinExistence type="inferred from homology"/>
<evidence type="ECO:0000256" key="2">
    <source>
        <dbReference type="ARBA" id="ARBA00008417"/>
    </source>
</evidence>
<feature type="transmembrane region" description="Helical" evidence="10">
    <location>
        <begin position="97"/>
        <end position="117"/>
    </location>
</feature>
<dbReference type="InterPro" id="IPR002528">
    <property type="entry name" value="MATE_fam"/>
</dbReference>
<name>A0A7X2TNF7_9FIRM</name>
<sequence length="457" mass="50448">MKKVDFENGNITQNILKTAFPMLIAQILNLLYSIVDRIYIGRIPRTGTQALGAVGLCFPIIIIITGFTNMFGLGGAPLFSMELGRGDRKEAAEIQNTAFRLLFLSALILTILGELFGREFLLLFGADESEIPVSLSYLRIYLLGTVFLMISTGMNSYINAQGYATIGMCSVIIGAAANLVLDPIFIFQAGMGVKGAAIATVLSQILSFLYVMSFLRGKKNEFPVSFGFRLPHAGEIVSLGTAPFIMQFTNSLVQVACNQVLMQFGGSMYVSVMTIVSSVRSILDTPVFAVTEGTSPAISYNYGAERPDNVKKAVRVMMALAVPYTFLVWLLILMRPVWFIRIFSTDQTIMKDASRALHLYFFAFIFQSLQYSGQTVFKALNKKKRAIFFSLFRKVILVVPLTYILPGVFGLGTDGVFIAEPVSNVVGGTACFLVMLLTVWPELDRMKKQNKQKSEYG</sequence>
<feature type="transmembrane region" description="Helical" evidence="10">
    <location>
        <begin position="165"/>
        <end position="189"/>
    </location>
</feature>
<feature type="transmembrane region" description="Helical" evidence="10">
    <location>
        <begin position="137"/>
        <end position="158"/>
    </location>
</feature>
<dbReference type="GO" id="GO:0046677">
    <property type="term" value="P:response to antibiotic"/>
    <property type="evidence" value="ECO:0007669"/>
    <property type="project" value="UniProtKB-KW"/>
</dbReference>